<organism evidence="8 9">
    <name type="scientific">Aureobasidium melanogenum</name>
    <name type="common">Aureobasidium pullulans var. melanogenum</name>
    <dbReference type="NCBI Taxonomy" id="46634"/>
    <lineage>
        <taxon>Eukaryota</taxon>
        <taxon>Fungi</taxon>
        <taxon>Dikarya</taxon>
        <taxon>Ascomycota</taxon>
        <taxon>Pezizomycotina</taxon>
        <taxon>Dothideomycetes</taxon>
        <taxon>Dothideomycetidae</taxon>
        <taxon>Dothideales</taxon>
        <taxon>Saccotheciaceae</taxon>
        <taxon>Aureobasidium</taxon>
    </lineage>
</organism>
<keyword evidence="2 6" id="KW-0813">Transport</keyword>
<name>A0A9P8FBV3_AURME</name>
<sequence>MSERSADDLTGAGDFCFSTNHVDPNDAKNKGDDATSQLRTESCIRLRTLSQVHLHDHDQEHTPEERMQPTTIPNTVELEEASSSDSIPVGITSRLFVSHFLSTWISRLFEMGAVLFIAAIYPNTLRPLSIYALVRSASAIASAPALGS</sequence>
<dbReference type="GO" id="GO:0016020">
    <property type="term" value="C:membrane"/>
    <property type="evidence" value="ECO:0007669"/>
    <property type="project" value="UniProtKB-SubCell"/>
</dbReference>
<comment type="subcellular location">
    <subcellularLocation>
        <location evidence="1 6">Membrane</location>
        <topology evidence="1 6">Multi-pass membrane protein</topology>
    </subcellularLocation>
</comment>
<evidence type="ECO:0000256" key="7">
    <source>
        <dbReference type="SAM" id="MobiDB-lite"/>
    </source>
</evidence>
<evidence type="ECO:0000256" key="1">
    <source>
        <dbReference type="ARBA" id="ARBA00004141"/>
    </source>
</evidence>
<dbReference type="PANTHER" id="PTHR11660:SF57">
    <property type="entry name" value="SOLUTE CARRIER FAMILY 40 MEMBER"/>
    <property type="match status" value="1"/>
</dbReference>
<reference evidence="8" key="2">
    <citation type="submission" date="2021-08" db="EMBL/GenBank/DDBJ databases">
        <authorList>
            <person name="Gostincar C."/>
            <person name="Sun X."/>
            <person name="Song Z."/>
            <person name="Gunde-Cimerman N."/>
        </authorList>
    </citation>
    <scope>NUCLEOTIDE SEQUENCE</scope>
    <source>
        <strain evidence="8">EXF-9298</strain>
    </source>
</reference>
<keyword evidence="9" id="KW-1185">Reference proteome</keyword>
<dbReference type="EMBL" id="JAHFXS010003404">
    <property type="protein sequence ID" value="KAG9968444.1"/>
    <property type="molecule type" value="Genomic_DNA"/>
</dbReference>
<keyword evidence="3" id="KW-0812">Transmembrane</keyword>
<comment type="similarity">
    <text evidence="6">Belongs to the ferroportin (FP) (TC 2.A.100) family. SLC40A subfamily.</text>
</comment>
<feature type="non-terminal residue" evidence="8">
    <location>
        <position position="148"/>
    </location>
</feature>
<evidence type="ECO:0000256" key="6">
    <source>
        <dbReference type="RuleBase" id="RU365065"/>
    </source>
</evidence>
<comment type="caution">
    <text evidence="8">The sequence shown here is derived from an EMBL/GenBank/DDBJ whole genome shotgun (WGS) entry which is preliminary data.</text>
</comment>
<evidence type="ECO:0000313" key="9">
    <source>
        <dbReference type="Proteomes" id="UP000729357"/>
    </source>
</evidence>
<dbReference type="PANTHER" id="PTHR11660">
    <property type="entry name" value="SOLUTE CARRIER FAMILY 40 MEMBER"/>
    <property type="match status" value="1"/>
</dbReference>
<dbReference type="Proteomes" id="UP000729357">
    <property type="component" value="Unassembled WGS sequence"/>
</dbReference>
<dbReference type="OrthoDB" id="648861at2759"/>
<keyword evidence="6" id="KW-0406">Ion transport</keyword>
<evidence type="ECO:0000256" key="2">
    <source>
        <dbReference type="ARBA" id="ARBA00022448"/>
    </source>
</evidence>
<evidence type="ECO:0000313" key="8">
    <source>
        <dbReference type="EMBL" id="KAG9968444.1"/>
    </source>
</evidence>
<proteinExistence type="inferred from homology"/>
<gene>
    <name evidence="8" type="ORF">KCU98_g15732</name>
</gene>
<dbReference type="InterPro" id="IPR009716">
    <property type="entry name" value="Ferroportin-1"/>
</dbReference>
<accession>A0A9P8FBV3</accession>
<dbReference type="GO" id="GO:0005381">
    <property type="term" value="F:iron ion transmembrane transporter activity"/>
    <property type="evidence" value="ECO:0007669"/>
    <property type="project" value="UniProtKB-UniRule"/>
</dbReference>
<evidence type="ECO:0000256" key="5">
    <source>
        <dbReference type="ARBA" id="ARBA00023136"/>
    </source>
</evidence>
<evidence type="ECO:0000256" key="3">
    <source>
        <dbReference type="ARBA" id="ARBA00022692"/>
    </source>
</evidence>
<keyword evidence="5" id="KW-0472">Membrane</keyword>
<reference evidence="8" key="1">
    <citation type="journal article" date="2021" name="J Fungi (Basel)">
        <title>Virulence traits and population genomics of the black yeast Aureobasidium melanogenum.</title>
        <authorList>
            <person name="Cernosa A."/>
            <person name="Sun X."/>
            <person name="Gostincar C."/>
            <person name="Fang C."/>
            <person name="Gunde-Cimerman N."/>
            <person name="Song Z."/>
        </authorList>
    </citation>
    <scope>NUCLEOTIDE SEQUENCE</scope>
    <source>
        <strain evidence="8">EXF-9298</strain>
    </source>
</reference>
<comment type="function">
    <text evidence="6">May be involved in iron transport and iron homeostasis.</text>
</comment>
<dbReference type="Pfam" id="PF06963">
    <property type="entry name" value="FPN1"/>
    <property type="match status" value="1"/>
</dbReference>
<keyword evidence="4" id="KW-1133">Transmembrane helix</keyword>
<feature type="compositionally biased region" description="Basic and acidic residues" evidence="7">
    <location>
        <begin position="23"/>
        <end position="33"/>
    </location>
</feature>
<dbReference type="AlphaFoldDB" id="A0A9P8FBV3"/>
<feature type="region of interest" description="Disordered" evidence="7">
    <location>
        <begin position="1"/>
        <end position="35"/>
    </location>
</feature>
<protein>
    <recommendedName>
        <fullName evidence="6">Solute carrier family 40 member</fullName>
    </recommendedName>
</protein>
<evidence type="ECO:0000256" key="4">
    <source>
        <dbReference type="ARBA" id="ARBA00022989"/>
    </source>
</evidence>